<keyword evidence="1" id="KW-0732">Signal</keyword>
<sequence length="256" mass="27762">MRLVSPRLLLAALLVLSARSAPSRPEFYDPRILGGEMLNNASRHGGEPLNVIISGFSTPSVLTTAGFLGFAASLGFARECFGLHRGDRQPANLGDGNGWVDEMMVLRESYGSASLGPCWESVTHRGKPSTDGSAANSGALFLAVSQEESILSHHRISRDGYNIGRDLLVQHAARTTSFKGVKYMTTASRIDDLMIPGKQGINHNITIDGVVVLLTVTVVPSIDSLASKHIGLIADYFSLLFFVHTTYCMQNIWTIW</sequence>
<organism evidence="2 3">
    <name type="scientific">Mycena albidolilacea</name>
    <dbReference type="NCBI Taxonomy" id="1033008"/>
    <lineage>
        <taxon>Eukaryota</taxon>
        <taxon>Fungi</taxon>
        <taxon>Dikarya</taxon>
        <taxon>Basidiomycota</taxon>
        <taxon>Agaricomycotina</taxon>
        <taxon>Agaricomycetes</taxon>
        <taxon>Agaricomycetidae</taxon>
        <taxon>Agaricales</taxon>
        <taxon>Marasmiineae</taxon>
        <taxon>Mycenaceae</taxon>
        <taxon>Mycena</taxon>
    </lineage>
</organism>
<feature type="signal peptide" evidence="1">
    <location>
        <begin position="1"/>
        <end position="20"/>
    </location>
</feature>
<dbReference type="EMBL" id="JARIHO010000006">
    <property type="protein sequence ID" value="KAJ7359743.1"/>
    <property type="molecule type" value="Genomic_DNA"/>
</dbReference>
<name>A0AAD7F0D0_9AGAR</name>
<dbReference type="Proteomes" id="UP001218218">
    <property type="component" value="Unassembled WGS sequence"/>
</dbReference>
<evidence type="ECO:0000313" key="3">
    <source>
        <dbReference type="Proteomes" id="UP001218218"/>
    </source>
</evidence>
<proteinExistence type="predicted"/>
<comment type="caution">
    <text evidence="2">The sequence shown here is derived from an EMBL/GenBank/DDBJ whole genome shotgun (WGS) entry which is preliminary data.</text>
</comment>
<evidence type="ECO:0000313" key="2">
    <source>
        <dbReference type="EMBL" id="KAJ7359743.1"/>
    </source>
</evidence>
<dbReference type="AlphaFoldDB" id="A0AAD7F0D0"/>
<keyword evidence="3" id="KW-1185">Reference proteome</keyword>
<accession>A0AAD7F0D0</accession>
<gene>
    <name evidence="2" type="ORF">DFH08DRAFT_952846</name>
</gene>
<evidence type="ECO:0000256" key="1">
    <source>
        <dbReference type="SAM" id="SignalP"/>
    </source>
</evidence>
<feature type="chain" id="PRO_5042100171" evidence="1">
    <location>
        <begin position="21"/>
        <end position="256"/>
    </location>
</feature>
<protein>
    <submittedName>
        <fullName evidence="2">Uncharacterized protein</fullName>
    </submittedName>
</protein>
<reference evidence="2" key="1">
    <citation type="submission" date="2023-03" db="EMBL/GenBank/DDBJ databases">
        <title>Massive genome expansion in bonnet fungi (Mycena s.s.) driven by repeated elements and novel gene families across ecological guilds.</title>
        <authorList>
            <consortium name="Lawrence Berkeley National Laboratory"/>
            <person name="Harder C.B."/>
            <person name="Miyauchi S."/>
            <person name="Viragh M."/>
            <person name="Kuo A."/>
            <person name="Thoen E."/>
            <person name="Andreopoulos B."/>
            <person name="Lu D."/>
            <person name="Skrede I."/>
            <person name="Drula E."/>
            <person name="Henrissat B."/>
            <person name="Morin E."/>
            <person name="Kohler A."/>
            <person name="Barry K."/>
            <person name="LaButti K."/>
            <person name="Morin E."/>
            <person name="Salamov A."/>
            <person name="Lipzen A."/>
            <person name="Mereny Z."/>
            <person name="Hegedus B."/>
            <person name="Baldrian P."/>
            <person name="Stursova M."/>
            <person name="Weitz H."/>
            <person name="Taylor A."/>
            <person name="Grigoriev I.V."/>
            <person name="Nagy L.G."/>
            <person name="Martin F."/>
            <person name="Kauserud H."/>
        </authorList>
    </citation>
    <scope>NUCLEOTIDE SEQUENCE</scope>
    <source>
        <strain evidence="2">CBHHK002</strain>
    </source>
</reference>